<evidence type="ECO:0000313" key="7">
    <source>
        <dbReference type="EMBL" id="AIF48811.1"/>
    </source>
</evidence>
<organism evidence="7 8">
    <name type="scientific">Dyella japonica A8</name>
    <dbReference type="NCBI Taxonomy" id="1217721"/>
    <lineage>
        <taxon>Bacteria</taxon>
        <taxon>Pseudomonadati</taxon>
        <taxon>Pseudomonadota</taxon>
        <taxon>Gammaproteobacteria</taxon>
        <taxon>Lysobacterales</taxon>
        <taxon>Rhodanobacteraceae</taxon>
        <taxon>Dyella</taxon>
    </lineage>
</organism>
<keyword evidence="2" id="KW-0540">Nuclease</keyword>
<evidence type="ECO:0000256" key="2">
    <source>
        <dbReference type="ARBA" id="ARBA00022722"/>
    </source>
</evidence>
<dbReference type="PATRIC" id="fig|1217721.7.peg.3481"/>
<feature type="domain" description="VRR-NUC" evidence="6">
    <location>
        <begin position="79"/>
        <end position="209"/>
    </location>
</feature>
<evidence type="ECO:0000256" key="5">
    <source>
        <dbReference type="SAM" id="Phobius"/>
    </source>
</evidence>
<name>A0A075K3L2_9GAMM</name>
<keyword evidence="3" id="KW-0378">Hydrolase</keyword>
<evidence type="ECO:0000259" key="6">
    <source>
        <dbReference type="SMART" id="SM00990"/>
    </source>
</evidence>
<keyword evidence="5" id="KW-1133">Transmembrane helix</keyword>
<feature type="transmembrane region" description="Helical" evidence="5">
    <location>
        <begin position="379"/>
        <end position="403"/>
    </location>
</feature>
<dbReference type="InterPro" id="IPR014883">
    <property type="entry name" value="VRR_NUC"/>
</dbReference>
<keyword evidence="8" id="KW-1185">Reference proteome</keyword>
<dbReference type="EMBL" id="CP008884">
    <property type="protein sequence ID" value="AIF48811.1"/>
    <property type="molecule type" value="Genomic_DNA"/>
</dbReference>
<dbReference type="RefSeq" id="WP_019464795.1">
    <property type="nucleotide sequence ID" value="NZ_ALOY01000139.1"/>
</dbReference>
<accession>A0A075K3L2</accession>
<sequence length="407" mass="44710">MAATLQPVDTTCTTVQERIDYAKLPPLALTYLTEKVRVALKAPKVVTMVLPDGSVTTQLLKQLVMSAAIRLEETLKEFLWPYKAEVSFDMAPMRRGQTPIPFLCRDSTDDPDNHDEATKGINRRHTTNPFPLGLTPGLLRRPDIIIVTNPLNRWPGRGTVDREGGAHAPNLRRLVEVKFPGDVLNKDQEEAYLAISGGVPFMSVLDVNDCEGDLEKVPVGAPAPAPQKDRGRQRAPIRSPTPLPDPAFYEKWLTDVEHAVQSLWHDTREGAERLWDETQAWLRKEAPWLFTAGHWVADALHKGWTYVDEAGRAIWHYTTEQLKAGWQAIKQATDLTWQQLKQIDWAQVGITVLKGLAVVVLVIAAVVVLVVLAEVLVAVLAALVQIIGVAAAIGGAAALAVALGEAA</sequence>
<dbReference type="Proteomes" id="UP000027987">
    <property type="component" value="Chromosome"/>
</dbReference>
<dbReference type="KEGG" id="dja:HY57_16955"/>
<proteinExistence type="predicted"/>
<dbReference type="OrthoDB" id="6675421at2"/>
<evidence type="ECO:0000313" key="8">
    <source>
        <dbReference type="Proteomes" id="UP000027987"/>
    </source>
</evidence>
<dbReference type="STRING" id="1217721.HY57_16955"/>
<dbReference type="GO" id="GO:0016788">
    <property type="term" value="F:hydrolase activity, acting on ester bonds"/>
    <property type="evidence" value="ECO:0007669"/>
    <property type="project" value="InterPro"/>
</dbReference>
<evidence type="ECO:0000256" key="4">
    <source>
        <dbReference type="SAM" id="MobiDB-lite"/>
    </source>
</evidence>
<feature type="region of interest" description="Disordered" evidence="4">
    <location>
        <begin position="102"/>
        <end position="127"/>
    </location>
</feature>
<dbReference type="SMART" id="SM00990">
    <property type="entry name" value="VRR_NUC"/>
    <property type="match status" value="1"/>
</dbReference>
<keyword evidence="5" id="KW-0472">Membrane</keyword>
<feature type="transmembrane region" description="Helical" evidence="5">
    <location>
        <begin position="351"/>
        <end position="373"/>
    </location>
</feature>
<gene>
    <name evidence="7" type="ORF">HY57_16955</name>
</gene>
<protein>
    <recommendedName>
        <fullName evidence="6">VRR-NUC domain-containing protein</fullName>
    </recommendedName>
</protein>
<dbReference type="AlphaFoldDB" id="A0A075K3L2"/>
<dbReference type="HOGENOM" id="CLU_642120_0_0_6"/>
<keyword evidence="5" id="KW-0812">Transmembrane</keyword>
<evidence type="ECO:0000256" key="1">
    <source>
        <dbReference type="ARBA" id="ARBA00001946"/>
    </source>
</evidence>
<dbReference type="GO" id="GO:0004518">
    <property type="term" value="F:nuclease activity"/>
    <property type="evidence" value="ECO:0007669"/>
    <property type="project" value="UniProtKB-KW"/>
</dbReference>
<feature type="region of interest" description="Disordered" evidence="4">
    <location>
        <begin position="216"/>
        <end position="241"/>
    </location>
</feature>
<comment type="cofactor">
    <cofactor evidence="1">
        <name>Mg(2+)</name>
        <dbReference type="ChEBI" id="CHEBI:18420"/>
    </cofactor>
</comment>
<evidence type="ECO:0000256" key="3">
    <source>
        <dbReference type="ARBA" id="ARBA00022801"/>
    </source>
</evidence>
<reference evidence="7 8" key="1">
    <citation type="submission" date="2014-07" db="EMBL/GenBank/DDBJ databases">
        <title>Complete Genome Sequence of Dyella japonica Strain A8 Isolated from Malaysian Tropical Soil.</title>
        <authorList>
            <person name="Hui R.K.H."/>
            <person name="Chen J.-W."/>
            <person name="Chan K.-G."/>
            <person name="Leung F.C.C."/>
        </authorList>
    </citation>
    <scope>NUCLEOTIDE SEQUENCE [LARGE SCALE GENOMIC DNA]</scope>
    <source>
        <strain evidence="7 8">A8</strain>
    </source>
</reference>